<gene>
    <name evidence="1" type="ORF">C2G38_2274138</name>
</gene>
<dbReference type="AlphaFoldDB" id="A0A397UB43"/>
<keyword evidence="2" id="KW-1185">Reference proteome</keyword>
<organism evidence="1 2">
    <name type="scientific">Gigaspora rosea</name>
    <dbReference type="NCBI Taxonomy" id="44941"/>
    <lineage>
        <taxon>Eukaryota</taxon>
        <taxon>Fungi</taxon>
        <taxon>Fungi incertae sedis</taxon>
        <taxon>Mucoromycota</taxon>
        <taxon>Glomeromycotina</taxon>
        <taxon>Glomeromycetes</taxon>
        <taxon>Diversisporales</taxon>
        <taxon>Gigasporaceae</taxon>
        <taxon>Gigaspora</taxon>
    </lineage>
</organism>
<dbReference type="EMBL" id="QKWP01001649">
    <property type="protein sequence ID" value="RIB07472.1"/>
    <property type="molecule type" value="Genomic_DNA"/>
</dbReference>
<name>A0A397UB43_9GLOM</name>
<comment type="caution">
    <text evidence="1">The sequence shown here is derived from an EMBL/GenBank/DDBJ whole genome shotgun (WGS) entry which is preliminary data.</text>
</comment>
<reference evidence="1 2" key="1">
    <citation type="submission" date="2018-06" db="EMBL/GenBank/DDBJ databases">
        <title>Comparative genomics reveals the genomic features of Rhizophagus irregularis, R. cerebriforme, R. diaphanum and Gigaspora rosea, and their symbiotic lifestyle signature.</title>
        <authorList>
            <person name="Morin E."/>
            <person name="San Clemente H."/>
            <person name="Chen E.C.H."/>
            <person name="De La Providencia I."/>
            <person name="Hainaut M."/>
            <person name="Kuo A."/>
            <person name="Kohler A."/>
            <person name="Murat C."/>
            <person name="Tang N."/>
            <person name="Roy S."/>
            <person name="Loubradou J."/>
            <person name="Henrissat B."/>
            <person name="Grigoriev I.V."/>
            <person name="Corradi N."/>
            <person name="Roux C."/>
            <person name="Martin F.M."/>
        </authorList>
    </citation>
    <scope>NUCLEOTIDE SEQUENCE [LARGE SCALE GENOMIC DNA]</scope>
    <source>
        <strain evidence="1 2">DAOM 194757</strain>
    </source>
</reference>
<protein>
    <submittedName>
        <fullName evidence="1">Uncharacterized protein</fullName>
    </submittedName>
</protein>
<evidence type="ECO:0000313" key="2">
    <source>
        <dbReference type="Proteomes" id="UP000266673"/>
    </source>
</evidence>
<proteinExistence type="predicted"/>
<evidence type="ECO:0000313" key="1">
    <source>
        <dbReference type="EMBL" id="RIB07472.1"/>
    </source>
</evidence>
<accession>A0A397UB43</accession>
<dbReference type="OrthoDB" id="2448732at2759"/>
<sequence length="271" mass="32289">MAWAQQVIEGLIQIETKEFDEELWYYRKILEAFENEALMQGFIKYKLTHKPTTHSITTAIALKFKYIDRNFFRTFTRNKKIMPAHQKEFEEIYEQAVQNYKGKHSITVTNREIIDQINKKVRQKIAINLLPNYKMVKNPREIAKVLDYCRGLMKMESELQGDKMWRVINEAIQNTLQQLPENPEEIPKEITNILPFNLPLRNRTNLRAILAALRKIYTFAQLPDSYFVKLEQLPSNPKDLNTDLRGIFPIKDRRDLRDLIKHKRALAEYYK</sequence>
<dbReference type="Proteomes" id="UP000266673">
    <property type="component" value="Unassembled WGS sequence"/>
</dbReference>